<accession>A0A839DS71</accession>
<sequence length="379" mass="41480">MPSTNGRRRTMRRSGFATKARAELIRVLACERTEVVVDDRRSVAEYLTGWVAGKALTLKPTAMANYRDYVTKDLIPALGTVRLESLTHQHVMQLVHRQLEGCGGGTPQWGDVVQRAQRRGASAPVAGQRGEVRPAPGAPYRPTCWTSEQAAAFLRYCAEVDDALTELFEVLVGTGLRKGEALALHWSDVDLDERVLFVRHTLSNVTNTTPVFSAPTTRISLDGVGLSARVVAALRRQAERQGRQRLTDGADLPRIRVHALRYLVATLMIASRVPLGVVFKPMRHSAPSVTVNIYGHLARHTAHEAVEAMAATLNAAEASAAPQRSSTDRTGSDAITVRPHRPDIRNQRVYLSVNPLVTASGRRDSNPRPPDMSIGDSNL</sequence>
<dbReference type="Pfam" id="PF14659">
    <property type="entry name" value="Phage_int_SAM_3"/>
    <property type="match status" value="1"/>
</dbReference>
<name>A0A839DS71_9PSEU</name>
<dbReference type="GO" id="GO:0003677">
    <property type="term" value="F:DNA binding"/>
    <property type="evidence" value="ECO:0007669"/>
    <property type="project" value="UniProtKB-KW"/>
</dbReference>
<evidence type="ECO:0000313" key="6">
    <source>
        <dbReference type="EMBL" id="MBA8824354.1"/>
    </source>
</evidence>
<keyword evidence="1" id="KW-0229">DNA integration</keyword>
<dbReference type="Gene3D" id="1.10.150.130">
    <property type="match status" value="1"/>
</dbReference>
<organism evidence="6 7">
    <name type="scientific">Halosaccharopolyspora lacisalsi</name>
    <dbReference type="NCBI Taxonomy" id="1000566"/>
    <lineage>
        <taxon>Bacteria</taxon>
        <taxon>Bacillati</taxon>
        <taxon>Actinomycetota</taxon>
        <taxon>Actinomycetes</taxon>
        <taxon>Pseudonocardiales</taxon>
        <taxon>Pseudonocardiaceae</taxon>
        <taxon>Halosaccharopolyspora</taxon>
    </lineage>
</organism>
<feature type="domain" description="Tyr recombinase" evidence="5">
    <location>
        <begin position="140"/>
        <end position="307"/>
    </location>
</feature>
<dbReference type="Gene3D" id="1.10.443.10">
    <property type="entry name" value="Intergrase catalytic core"/>
    <property type="match status" value="2"/>
</dbReference>
<dbReference type="EMBL" id="JACGWZ010000002">
    <property type="protein sequence ID" value="MBA8824354.1"/>
    <property type="molecule type" value="Genomic_DNA"/>
</dbReference>
<keyword evidence="2" id="KW-0238">DNA-binding</keyword>
<dbReference type="GO" id="GO:0015074">
    <property type="term" value="P:DNA integration"/>
    <property type="evidence" value="ECO:0007669"/>
    <property type="project" value="UniProtKB-KW"/>
</dbReference>
<feature type="region of interest" description="Disordered" evidence="4">
    <location>
        <begin position="317"/>
        <end position="341"/>
    </location>
</feature>
<protein>
    <submittedName>
        <fullName evidence="6">Integrase</fullName>
    </submittedName>
</protein>
<proteinExistence type="predicted"/>
<dbReference type="GO" id="GO:0006310">
    <property type="term" value="P:DNA recombination"/>
    <property type="evidence" value="ECO:0007669"/>
    <property type="project" value="UniProtKB-KW"/>
</dbReference>
<dbReference type="CDD" id="cd01189">
    <property type="entry name" value="INT_ICEBs1_C_like"/>
    <property type="match status" value="1"/>
</dbReference>
<gene>
    <name evidence="6" type="ORF">FHX42_001701</name>
</gene>
<keyword evidence="3" id="KW-0233">DNA recombination</keyword>
<feature type="region of interest" description="Disordered" evidence="4">
    <location>
        <begin position="356"/>
        <end position="379"/>
    </location>
</feature>
<dbReference type="InterPro" id="IPR010998">
    <property type="entry name" value="Integrase_recombinase_N"/>
</dbReference>
<keyword evidence="7" id="KW-1185">Reference proteome</keyword>
<reference evidence="6 7" key="1">
    <citation type="submission" date="2020-07" db="EMBL/GenBank/DDBJ databases">
        <title>Sequencing the genomes of 1000 actinobacteria strains.</title>
        <authorList>
            <person name="Klenk H.-P."/>
        </authorList>
    </citation>
    <scope>NUCLEOTIDE SEQUENCE [LARGE SCALE GENOMIC DNA]</scope>
    <source>
        <strain evidence="6 7">DSM 45975</strain>
    </source>
</reference>
<dbReference type="Pfam" id="PF00589">
    <property type="entry name" value="Phage_integrase"/>
    <property type="match status" value="1"/>
</dbReference>
<evidence type="ECO:0000256" key="3">
    <source>
        <dbReference type="ARBA" id="ARBA00023172"/>
    </source>
</evidence>
<evidence type="ECO:0000259" key="5">
    <source>
        <dbReference type="PROSITE" id="PS51898"/>
    </source>
</evidence>
<evidence type="ECO:0000256" key="1">
    <source>
        <dbReference type="ARBA" id="ARBA00022908"/>
    </source>
</evidence>
<dbReference type="RefSeq" id="WP_182543657.1">
    <property type="nucleotide sequence ID" value="NZ_JACGWZ010000002.1"/>
</dbReference>
<evidence type="ECO:0000256" key="2">
    <source>
        <dbReference type="ARBA" id="ARBA00023125"/>
    </source>
</evidence>
<dbReference type="Proteomes" id="UP000569329">
    <property type="component" value="Unassembled WGS sequence"/>
</dbReference>
<dbReference type="PROSITE" id="PS51898">
    <property type="entry name" value="TYR_RECOMBINASE"/>
    <property type="match status" value="1"/>
</dbReference>
<dbReference type="InterPro" id="IPR011010">
    <property type="entry name" value="DNA_brk_join_enz"/>
</dbReference>
<evidence type="ECO:0000313" key="7">
    <source>
        <dbReference type="Proteomes" id="UP000569329"/>
    </source>
</evidence>
<dbReference type="InterPro" id="IPR002104">
    <property type="entry name" value="Integrase_catalytic"/>
</dbReference>
<dbReference type="InterPro" id="IPR004107">
    <property type="entry name" value="Integrase_SAM-like_N"/>
</dbReference>
<dbReference type="SUPFAM" id="SSF56349">
    <property type="entry name" value="DNA breaking-rejoining enzymes"/>
    <property type="match status" value="1"/>
</dbReference>
<dbReference type="AlphaFoldDB" id="A0A839DS71"/>
<evidence type="ECO:0000256" key="4">
    <source>
        <dbReference type="SAM" id="MobiDB-lite"/>
    </source>
</evidence>
<dbReference type="InterPro" id="IPR013762">
    <property type="entry name" value="Integrase-like_cat_sf"/>
</dbReference>
<comment type="caution">
    <text evidence="6">The sequence shown here is derived from an EMBL/GenBank/DDBJ whole genome shotgun (WGS) entry which is preliminary data.</text>
</comment>